<sequence>MTTGVLPDAPETVAGRRLFAINDIEFTVAEVAPHARPGGRELAVFPGDAAAVQEAFRRTRGLLTADQLESWLTGWAITADEFVAWTEAPTTTSWTGYVCSGGLDRDTAELASAAAAACALGSAPTDATSFDPSGWVARLMARDVTPEAVDAALARHRLEWTCVRGAGVFARSRAVAEELRHWVLVDGLDLAIAATQAGCPTYVVDGVLADLSPTTLRARVAGARAGELLGPVEAGPGWTLLRLDERAEPDPQDATIRARAQRSVATEVVERAVLRHVSA</sequence>
<evidence type="ECO:0000313" key="1">
    <source>
        <dbReference type="EMBL" id="RNL78773.1"/>
    </source>
</evidence>
<dbReference type="AlphaFoldDB" id="A0A3N0DTN7"/>
<reference evidence="1 2" key="1">
    <citation type="submission" date="2018-11" db="EMBL/GenBank/DDBJ databases">
        <authorList>
            <person name="Li F."/>
        </authorList>
    </citation>
    <scope>NUCLEOTIDE SEQUENCE [LARGE SCALE GENOMIC DNA]</scope>
    <source>
        <strain evidence="1 2">KIS18-7</strain>
    </source>
</reference>
<protein>
    <submittedName>
        <fullName evidence="1">Uncharacterized protein</fullName>
    </submittedName>
</protein>
<proteinExistence type="predicted"/>
<dbReference type="Proteomes" id="UP000277094">
    <property type="component" value="Unassembled WGS sequence"/>
</dbReference>
<gene>
    <name evidence="1" type="ORF">EFL95_06785</name>
</gene>
<organism evidence="1 2">
    <name type="scientific">Nocardioides marmorisolisilvae</name>
    <dbReference type="NCBI Taxonomy" id="1542737"/>
    <lineage>
        <taxon>Bacteria</taxon>
        <taxon>Bacillati</taxon>
        <taxon>Actinomycetota</taxon>
        <taxon>Actinomycetes</taxon>
        <taxon>Propionibacteriales</taxon>
        <taxon>Nocardioidaceae</taxon>
        <taxon>Nocardioides</taxon>
    </lineage>
</organism>
<dbReference type="OrthoDB" id="9900690at2"/>
<evidence type="ECO:0000313" key="2">
    <source>
        <dbReference type="Proteomes" id="UP000277094"/>
    </source>
</evidence>
<name>A0A3N0DTN7_9ACTN</name>
<dbReference type="RefSeq" id="WP_123233275.1">
    <property type="nucleotide sequence ID" value="NZ_RJSG01000002.1"/>
</dbReference>
<keyword evidence="2" id="KW-1185">Reference proteome</keyword>
<accession>A0A3N0DTN7</accession>
<dbReference type="EMBL" id="RJSG01000002">
    <property type="protein sequence ID" value="RNL78773.1"/>
    <property type="molecule type" value="Genomic_DNA"/>
</dbReference>
<comment type="caution">
    <text evidence="1">The sequence shown here is derived from an EMBL/GenBank/DDBJ whole genome shotgun (WGS) entry which is preliminary data.</text>
</comment>